<dbReference type="OrthoDB" id="6141102at2759"/>
<dbReference type="PANTHER" id="PTHR45747">
    <property type="entry name" value="HISTONE-LYSINE N-METHYLTRANSFERASE E(Z)"/>
    <property type="match status" value="1"/>
</dbReference>
<proteinExistence type="predicted"/>
<dbReference type="InterPro" id="IPR001214">
    <property type="entry name" value="SET_dom"/>
</dbReference>
<dbReference type="SMART" id="SM00317">
    <property type="entry name" value="SET"/>
    <property type="match status" value="1"/>
</dbReference>
<dbReference type="Gene3D" id="2.170.270.10">
    <property type="entry name" value="SET domain"/>
    <property type="match status" value="1"/>
</dbReference>
<dbReference type="GO" id="GO:0046976">
    <property type="term" value="F:histone H3K27 methyltransferase activity"/>
    <property type="evidence" value="ECO:0007669"/>
    <property type="project" value="TreeGrafter"/>
</dbReference>
<dbReference type="PROSITE" id="PS50280">
    <property type="entry name" value="SET"/>
    <property type="match status" value="1"/>
</dbReference>
<keyword evidence="4" id="KW-1185">Reference proteome</keyword>
<dbReference type="Proteomes" id="UP000242715">
    <property type="component" value="Unassembled WGS sequence"/>
</dbReference>
<feature type="domain" description="SET" evidence="2">
    <location>
        <begin position="7"/>
        <end position="122"/>
    </location>
</feature>
<dbReference type="GO" id="GO:0031507">
    <property type="term" value="P:heterochromatin formation"/>
    <property type="evidence" value="ECO:0007669"/>
    <property type="project" value="TreeGrafter"/>
</dbReference>
<protein>
    <recommendedName>
        <fullName evidence="2">SET domain-containing protein</fullName>
    </recommendedName>
</protein>
<organism evidence="3 4">
    <name type="scientific">Trifolium subterraneum</name>
    <name type="common">Subterranean clover</name>
    <dbReference type="NCBI Taxonomy" id="3900"/>
    <lineage>
        <taxon>Eukaryota</taxon>
        <taxon>Viridiplantae</taxon>
        <taxon>Streptophyta</taxon>
        <taxon>Embryophyta</taxon>
        <taxon>Tracheophyta</taxon>
        <taxon>Spermatophyta</taxon>
        <taxon>Magnoliopsida</taxon>
        <taxon>eudicotyledons</taxon>
        <taxon>Gunneridae</taxon>
        <taxon>Pentapetalae</taxon>
        <taxon>rosids</taxon>
        <taxon>fabids</taxon>
        <taxon>Fabales</taxon>
        <taxon>Fabaceae</taxon>
        <taxon>Papilionoideae</taxon>
        <taxon>50 kb inversion clade</taxon>
        <taxon>NPAAA clade</taxon>
        <taxon>Hologalegina</taxon>
        <taxon>IRL clade</taxon>
        <taxon>Trifolieae</taxon>
        <taxon>Trifolium</taxon>
    </lineage>
</organism>
<dbReference type="CDD" id="cd10519">
    <property type="entry name" value="SET_EZH"/>
    <property type="match status" value="1"/>
</dbReference>
<accession>A0A2Z6M3I3</accession>
<evidence type="ECO:0000256" key="1">
    <source>
        <dbReference type="SAM" id="MobiDB-lite"/>
    </source>
</evidence>
<evidence type="ECO:0000259" key="2">
    <source>
        <dbReference type="PROSITE" id="PS50280"/>
    </source>
</evidence>
<dbReference type="EMBL" id="DF973137">
    <property type="protein sequence ID" value="GAU13367.1"/>
    <property type="molecule type" value="Genomic_DNA"/>
</dbReference>
<name>A0A2Z6M3I3_TRISU</name>
<dbReference type="InterPro" id="IPR046341">
    <property type="entry name" value="SET_dom_sf"/>
</dbReference>
<dbReference type="AlphaFoldDB" id="A0A2Z6M3I3"/>
<dbReference type="Pfam" id="PF00856">
    <property type="entry name" value="SET"/>
    <property type="match status" value="1"/>
</dbReference>
<dbReference type="GO" id="GO:0003682">
    <property type="term" value="F:chromatin binding"/>
    <property type="evidence" value="ECO:0007669"/>
    <property type="project" value="TreeGrafter"/>
</dbReference>
<dbReference type="InterPro" id="IPR045318">
    <property type="entry name" value="EZH1/2-like"/>
</dbReference>
<reference evidence="4" key="1">
    <citation type="journal article" date="2017" name="Front. Plant Sci.">
        <title>Climate Clever Clovers: New Paradigm to Reduce the Environmental Footprint of Ruminants by Breeding Low Methanogenic Forages Utilizing Haplotype Variation.</title>
        <authorList>
            <person name="Kaur P."/>
            <person name="Appels R."/>
            <person name="Bayer P.E."/>
            <person name="Keeble-Gagnere G."/>
            <person name="Wang J."/>
            <person name="Hirakawa H."/>
            <person name="Shirasawa K."/>
            <person name="Vercoe P."/>
            <person name="Stefanova K."/>
            <person name="Durmic Z."/>
            <person name="Nichols P."/>
            <person name="Revell C."/>
            <person name="Isobe S.N."/>
            <person name="Edwards D."/>
            <person name="Erskine W."/>
        </authorList>
    </citation>
    <scope>NUCLEOTIDE SEQUENCE [LARGE SCALE GENOMIC DNA]</scope>
    <source>
        <strain evidence="4">cv. Daliak</strain>
    </source>
</reference>
<evidence type="ECO:0000313" key="3">
    <source>
        <dbReference type="EMBL" id="GAU13367.1"/>
    </source>
</evidence>
<sequence>MFLGIKQKILLGKSEVAGWGAFIKNPVKKGEYLGEYTGELISHAEAEKRGKLYERAGFSYLFDLDDKYCIDAYRMGNKLKFANHSSEPNCYPKGMFVGGDHRIGIFAKDNLKAGEELFYDYHYTKYQKAPKWFLDQSKKKESKNSGGKGRVVSKVK</sequence>
<dbReference type="SUPFAM" id="SSF82199">
    <property type="entry name" value="SET domain"/>
    <property type="match status" value="1"/>
</dbReference>
<dbReference type="GO" id="GO:0005634">
    <property type="term" value="C:nucleus"/>
    <property type="evidence" value="ECO:0007669"/>
    <property type="project" value="TreeGrafter"/>
</dbReference>
<dbReference type="PANTHER" id="PTHR45747:SF14">
    <property type="entry name" value="HISTONE-LYSINE N-METHYLTRANSFERASE EZA1"/>
    <property type="match status" value="1"/>
</dbReference>
<evidence type="ECO:0000313" key="4">
    <source>
        <dbReference type="Proteomes" id="UP000242715"/>
    </source>
</evidence>
<feature type="region of interest" description="Disordered" evidence="1">
    <location>
        <begin position="137"/>
        <end position="156"/>
    </location>
</feature>
<gene>
    <name evidence="3" type="ORF">TSUD_175190</name>
</gene>